<dbReference type="Proteomes" id="UP000500895">
    <property type="component" value="Chromosome"/>
</dbReference>
<evidence type="ECO:0000313" key="2">
    <source>
        <dbReference type="Proteomes" id="UP000500895"/>
    </source>
</evidence>
<evidence type="ECO:0000313" key="1">
    <source>
        <dbReference type="EMBL" id="QIP09536.1"/>
    </source>
</evidence>
<dbReference type="EMBL" id="CP050066">
    <property type="protein sequence ID" value="QIP09536.1"/>
    <property type="molecule type" value="Genomic_DNA"/>
</dbReference>
<protein>
    <submittedName>
        <fullName evidence="1">Uncharacterized protein</fullName>
    </submittedName>
</protein>
<proteinExistence type="predicted"/>
<dbReference type="AlphaFoldDB" id="A0A6G9AB32"/>
<accession>A0A6G9AB32</accession>
<sequence>MPELTRRSYEDGLEGWHVYFCDVRIGNIRKLAGVPTHGHQWGWSIGFDPGMPPGRRPSGWADTFDEARAAFEVAWKSVDPTLTEEHYEAWRRDRDWTAWKHRIWEKRCLLPI</sequence>
<name>A0A6G9AB32_9BRAD</name>
<gene>
    <name evidence="1" type="ORF">HAV00_26265</name>
</gene>
<reference evidence="1 2" key="1">
    <citation type="journal article" date="2020" name="Int. J. Syst. Evol. Microbiol.">
        <title>Description and complete genome sequences of Bradyrhizobium symbiodeficiens sp. nov., a non-symbiotic bacterium associated with legumes native to Canada.</title>
        <authorList>
            <person name="Bromfield E.S.P."/>
            <person name="Cloutier S."/>
            <person name="Nguyen H.D.T."/>
        </authorList>
    </citation>
    <scope>NUCLEOTIDE SEQUENCE [LARGE SCALE GENOMIC DNA]</scope>
    <source>
        <strain evidence="1 2">101S1MB</strain>
    </source>
</reference>
<organism evidence="1 2">
    <name type="scientific">Bradyrhizobium symbiodeficiens</name>
    <dbReference type="NCBI Taxonomy" id="1404367"/>
    <lineage>
        <taxon>Bacteria</taxon>
        <taxon>Pseudomonadati</taxon>
        <taxon>Pseudomonadota</taxon>
        <taxon>Alphaproteobacteria</taxon>
        <taxon>Hyphomicrobiales</taxon>
        <taxon>Nitrobacteraceae</taxon>
        <taxon>Bradyrhizobium</taxon>
    </lineage>
</organism>